<dbReference type="InterPro" id="IPR022444">
    <property type="entry name" value="Cofactor-bd_rpt"/>
</dbReference>
<reference evidence="5" key="1">
    <citation type="submission" date="2014-08" db="EMBL/GenBank/DDBJ databases">
        <authorList>
            <person name="Moulin L."/>
        </authorList>
    </citation>
    <scope>NUCLEOTIDE SEQUENCE [LARGE SCALE GENOMIC DNA]</scope>
</reference>
<gene>
    <name evidence="4" type="ORF">MPL3356_90175</name>
</gene>
<keyword evidence="5" id="KW-1185">Reference proteome</keyword>
<dbReference type="Gene3D" id="2.160.20.10">
    <property type="entry name" value="Single-stranded right-handed beta-helix, Pectin lyase-like"/>
    <property type="match status" value="1"/>
</dbReference>
<dbReference type="InterPro" id="IPR006626">
    <property type="entry name" value="PbH1"/>
</dbReference>
<sequence length="458" mass="47189">MLNRRMLLAQTAGLAVAGVFAGKASAKSLPGIEMAAMRGSINATEIGVQPGAVDDQSNAFARMLTEASDRDQPVFLPPGTYLVSNLKLPARVRLSGVPGATRIVYGGNGHLMMAEQAEHIELSGLMLDGANRWLADYAQGLLDLRRVAHLTIDNCQVTGSGKNGLALEHAVGRVGRCDISGAADAGIYSVEAGGLEISGNTVSDCANGGILVHRWQAAEDGTIVSGNRVQRIGARSGGTGQNGNGINAFRAGNVIISGNVVSDCAFTAIRANSASNLQITGNTCSRSGETGIYSEFSFEGAILNNNLVDGAANGISIVNFNEGGRMAVCSNNIVRNLTTVGPYTADPPGFGVGISAEADTTVSGNVVENAPLYGMQLGWGPYLRNVVASGNIIRQSGTGIVVSVVEGSGTAVISDNIIDGAKNGAIIGQRWADPVTGDLSQSTDTGYAHLTVERNKVS</sequence>
<dbReference type="STRING" id="69974.MPLDJ20_80289"/>
<dbReference type="InterPro" id="IPR011050">
    <property type="entry name" value="Pectin_lyase_fold/virulence"/>
</dbReference>
<evidence type="ECO:0000256" key="1">
    <source>
        <dbReference type="SAM" id="SignalP"/>
    </source>
</evidence>
<dbReference type="NCBIfam" id="TIGR03807">
    <property type="entry name" value="RR_fam_repeat"/>
    <property type="match status" value="1"/>
</dbReference>
<organism evidence="4 5">
    <name type="scientific">Mesorhizobium plurifarium</name>
    <dbReference type="NCBI Taxonomy" id="69974"/>
    <lineage>
        <taxon>Bacteria</taxon>
        <taxon>Pseudomonadati</taxon>
        <taxon>Pseudomonadota</taxon>
        <taxon>Alphaproteobacteria</taxon>
        <taxon>Hyphomicrobiales</taxon>
        <taxon>Phyllobacteriaceae</taxon>
        <taxon>Mesorhizobium</taxon>
    </lineage>
</organism>
<dbReference type="NCBIfam" id="TIGR03808">
    <property type="entry name" value="RR_plus_rpt_1"/>
    <property type="match status" value="1"/>
</dbReference>
<dbReference type="AlphaFoldDB" id="A0A090EF97"/>
<evidence type="ECO:0000313" key="4">
    <source>
        <dbReference type="EMBL" id="CDX29067.1"/>
    </source>
</evidence>
<dbReference type="Proteomes" id="UP000045285">
    <property type="component" value="Unassembled WGS sequence"/>
</dbReference>
<evidence type="ECO:0000313" key="5">
    <source>
        <dbReference type="Proteomes" id="UP000045285"/>
    </source>
</evidence>
<keyword evidence="1" id="KW-0732">Signal</keyword>
<dbReference type="SUPFAM" id="SSF51126">
    <property type="entry name" value="Pectin lyase-like"/>
    <property type="match status" value="2"/>
</dbReference>
<dbReference type="Pfam" id="PF12708">
    <property type="entry name" value="Pect-lyase_RHGA_epim"/>
    <property type="match status" value="1"/>
</dbReference>
<dbReference type="PANTHER" id="PTHR36453">
    <property type="entry name" value="SECRETED PROTEIN-RELATED"/>
    <property type="match status" value="1"/>
</dbReference>
<evidence type="ECO:0000259" key="2">
    <source>
        <dbReference type="Pfam" id="PF12708"/>
    </source>
</evidence>
<dbReference type="InterPro" id="IPR006311">
    <property type="entry name" value="TAT_signal"/>
</dbReference>
<accession>A0A090EF97</accession>
<evidence type="ECO:0000259" key="3">
    <source>
        <dbReference type="Pfam" id="PF13229"/>
    </source>
</evidence>
<dbReference type="InterPro" id="IPR024535">
    <property type="entry name" value="RHGA/B-epi-like_pectate_lyase"/>
</dbReference>
<dbReference type="PANTHER" id="PTHR36453:SF1">
    <property type="entry name" value="RIGHT HANDED BETA HELIX DOMAIN-CONTAINING PROTEIN"/>
    <property type="match status" value="1"/>
</dbReference>
<evidence type="ECO:0008006" key="6">
    <source>
        <dbReference type="Google" id="ProtNLM"/>
    </source>
</evidence>
<dbReference type="SMART" id="SM00710">
    <property type="entry name" value="PbH1"/>
    <property type="match status" value="10"/>
</dbReference>
<feature type="domain" description="Right handed beta helix" evidence="3">
    <location>
        <begin position="147"/>
        <end position="319"/>
    </location>
</feature>
<feature type="chain" id="PRO_5001855015" description="TIGR03808 family TAT-translocated repetitive protein" evidence="1">
    <location>
        <begin position="22"/>
        <end position="458"/>
    </location>
</feature>
<dbReference type="InterPro" id="IPR039448">
    <property type="entry name" value="Beta_helix"/>
</dbReference>
<dbReference type="EMBL" id="CCMZ01000076">
    <property type="protein sequence ID" value="CDX29067.1"/>
    <property type="molecule type" value="Genomic_DNA"/>
</dbReference>
<dbReference type="InterPro" id="IPR022388">
    <property type="entry name" value="CHP03808"/>
</dbReference>
<feature type="signal peptide" evidence="1">
    <location>
        <begin position="1"/>
        <end position="21"/>
    </location>
</feature>
<dbReference type="PROSITE" id="PS51318">
    <property type="entry name" value="TAT"/>
    <property type="match status" value="1"/>
</dbReference>
<dbReference type="Pfam" id="PF13229">
    <property type="entry name" value="Beta_helix"/>
    <property type="match status" value="1"/>
</dbReference>
<name>A0A090EF97_MESPL</name>
<dbReference type="InterPro" id="IPR012334">
    <property type="entry name" value="Pectin_lyas_fold"/>
</dbReference>
<protein>
    <recommendedName>
        <fullName evidence="6">TIGR03808 family TAT-translocated repetitive protein</fullName>
    </recommendedName>
</protein>
<proteinExistence type="predicted"/>
<feature type="domain" description="Rhamnogalacturonase A/B/Epimerase-like pectate lyase" evidence="2">
    <location>
        <begin position="41"/>
        <end position="100"/>
    </location>
</feature>